<dbReference type="EnsemblMetazoa" id="MESCA001812-RA">
    <property type="protein sequence ID" value="MESCA001812-PA"/>
    <property type="gene ID" value="MESCA001812"/>
</dbReference>
<dbReference type="Proteomes" id="UP000015102">
    <property type="component" value="Unassembled WGS sequence"/>
</dbReference>
<dbReference type="PROSITE" id="PS00010">
    <property type="entry name" value="ASX_HYDROXYL"/>
    <property type="match status" value="4"/>
</dbReference>
<dbReference type="HOGENOM" id="CLU_004826_12_3_1"/>
<feature type="disulfide bond" evidence="6">
    <location>
        <begin position="180"/>
        <end position="197"/>
    </location>
</feature>
<dbReference type="STRING" id="36166.T1GEP2"/>
<dbReference type="InterPro" id="IPR018097">
    <property type="entry name" value="EGF_Ca-bd_CS"/>
</dbReference>
<dbReference type="AlphaFoldDB" id="T1GEP2"/>
<dbReference type="OMA" id="CICIARA"/>
<dbReference type="PROSITE" id="PS50026">
    <property type="entry name" value="EGF_3"/>
    <property type="match status" value="7"/>
</dbReference>
<keyword evidence="9" id="KW-1185">Reference proteome</keyword>
<evidence type="ECO:0000256" key="4">
    <source>
        <dbReference type="ARBA" id="ARBA00023157"/>
    </source>
</evidence>
<feature type="disulfide bond" evidence="6">
    <location>
        <begin position="321"/>
        <end position="330"/>
    </location>
</feature>
<accession>T1GEP2</accession>
<feature type="disulfide bond" evidence="6">
    <location>
        <begin position="116"/>
        <end position="125"/>
    </location>
</feature>
<dbReference type="PROSITE" id="PS01187">
    <property type="entry name" value="EGF_CA"/>
    <property type="match status" value="3"/>
</dbReference>
<dbReference type="Pfam" id="PF00008">
    <property type="entry name" value="EGF"/>
    <property type="match status" value="4"/>
</dbReference>
<keyword evidence="3" id="KW-0677">Repeat</keyword>
<evidence type="ECO:0000313" key="9">
    <source>
        <dbReference type="Proteomes" id="UP000015102"/>
    </source>
</evidence>
<feature type="domain" description="EGF-like" evidence="7">
    <location>
        <begin position="171"/>
        <end position="209"/>
    </location>
</feature>
<dbReference type="Pfam" id="PF07645">
    <property type="entry name" value="EGF_CA"/>
    <property type="match status" value="1"/>
</dbReference>
<evidence type="ECO:0000259" key="7">
    <source>
        <dbReference type="PROSITE" id="PS50026"/>
    </source>
</evidence>
<keyword evidence="2" id="KW-0732">Signal</keyword>
<reference evidence="8" key="2">
    <citation type="submission" date="2015-06" db="UniProtKB">
        <authorList>
            <consortium name="EnsemblMetazoa"/>
        </authorList>
    </citation>
    <scope>IDENTIFICATION</scope>
</reference>
<evidence type="ECO:0000313" key="8">
    <source>
        <dbReference type="EnsemblMetazoa" id="MESCA001812-PA"/>
    </source>
</evidence>
<evidence type="ECO:0000256" key="1">
    <source>
        <dbReference type="ARBA" id="ARBA00022536"/>
    </source>
</evidence>
<dbReference type="GO" id="GO:0048666">
    <property type="term" value="P:neuron development"/>
    <property type="evidence" value="ECO:0007669"/>
    <property type="project" value="UniProtKB-ARBA"/>
</dbReference>
<organism evidence="8 9">
    <name type="scientific">Megaselia scalaris</name>
    <name type="common">Humpbacked fly</name>
    <name type="synonym">Phora scalaris</name>
    <dbReference type="NCBI Taxonomy" id="36166"/>
    <lineage>
        <taxon>Eukaryota</taxon>
        <taxon>Metazoa</taxon>
        <taxon>Ecdysozoa</taxon>
        <taxon>Arthropoda</taxon>
        <taxon>Hexapoda</taxon>
        <taxon>Insecta</taxon>
        <taxon>Pterygota</taxon>
        <taxon>Neoptera</taxon>
        <taxon>Endopterygota</taxon>
        <taxon>Diptera</taxon>
        <taxon>Brachycera</taxon>
        <taxon>Muscomorpha</taxon>
        <taxon>Platypezoidea</taxon>
        <taxon>Phoridae</taxon>
        <taxon>Megaseliini</taxon>
        <taxon>Megaselia</taxon>
    </lineage>
</organism>
<feature type="domain" description="EGF-like" evidence="7">
    <location>
        <begin position="90"/>
        <end position="126"/>
    </location>
</feature>
<keyword evidence="1 6" id="KW-0245">EGF-like domain</keyword>
<feature type="disulfide bond" evidence="6">
    <location>
        <begin position="199"/>
        <end position="208"/>
    </location>
</feature>
<dbReference type="SUPFAM" id="SSF57196">
    <property type="entry name" value="EGF/Laminin"/>
    <property type="match status" value="7"/>
</dbReference>
<dbReference type="InterPro" id="IPR001881">
    <property type="entry name" value="EGF-like_Ca-bd_dom"/>
</dbReference>
<dbReference type="CDD" id="cd00054">
    <property type="entry name" value="EGF_CA"/>
    <property type="match status" value="3"/>
</dbReference>
<proteinExistence type="predicted"/>
<dbReference type="GO" id="GO:0000902">
    <property type="term" value="P:cell morphogenesis"/>
    <property type="evidence" value="ECO:0007669"/>
    <property type="project" value="UniProtKB-ARBA"/>
</dbReference>
<dbReference type="SMART" id="SM00181">
    <property type="entry name" value="EGF"/>
    <property type="match status" value="7"/>
</dbReference>
<comment type="caution">
    <text evidence="6">Lacks conserved residue(s) required for the propagation of feature annotation.</text>
</comment>
<dbReference type="GO" id="GO:0005509">
    <property type="term" value="F:calcium ion binding"/>
    <property type="evidence" value="ECO:0007669"/>
    <property type="project" value="InterPro"/>
</dbReference>
<evidence type="ECO:0000256" key="3">
    <source>
        <dbReference type="ARBA" id="ARBA00022737"/>
    </source>
</evidence>
<dbReference type="InterPro" id="IPR000152">
    <property type="entry name" value="EGF-type_Asp/Asn_hydroxyl_site"/>
</dbReference>
<feature type="domain" description="EGF-like" evidence="7">
    <location>
        <begin position="250"/>
        <end position="288"/>
    </location>
</feature>
<name>T1GEP2_MEGSC</name>
<keyword evidence="4 6" id="KW-1015">Disulfide bond</keyword>
<reference evidence="9" key="1">
    <citation type="submission" date="2013-02" db="EMBL/GenBank/DDBJ databases">
        <authorList>
            <person name="Hughes D."/>
        </authorList>
    </citation>
    <scope>NUCLEOTIDE SEQUENCE</scope>
    <source>
        <strain>Durham</strain>
        <strain evidence="9">NC isolate 2 -- Noor lab</strain>
    </source>
</reference>
<dbReference type="Gene3D" id="2.10.25.10">
    <property type="entry name" value="Laminin"/>
    <property type="match status" value="7"/>
</dbReference>
<evidence type="ECO:0000256" key="2">
    <source>
        <dbReference type="ARBA" id="ARBA00022729"/>
    </source>
</evidence>
<dbReference type="PANTHER" id="PTHR24049">
    <property type="entry name" value="CRUMBS FAMILY MEMBER"/>
    <property type="match status" value="1"/>
</dbReference>
<keyword evidence="5" id="KW-0325">Glycoprotein</keyword>
<feature type="disulfide bond" evidence="6">
    <location>
        <begin position="48"/>
        <end position="57"/>
    </location>
</feature>
<dbReference type="PRINTS" id="PR00010">
    <property type="entry name" value="EGFBLOOD"/>
</dbReference>
<evidence type="ECO:0000256" key="6">
    <source>
        <dbReference type="PROSITE-ProRule" id="PRU00076"/>
    </source>
</evidence>
<feature type="domain" description="EGF-like" evidence="7">
    <location>
        <begin position="24"/>
        <end position="58"/>
    </location>
</feature>
<dbReference type="PROSITE" id="PS00022">
    <property type="entry name" value="EGF_1"/>
    <property type="match status" value="5"/>
</dbReference>
<dbReference type="InterPro" id="IPR000742">
    <property type="entry name" value="EGF"/>
</dbReference>
<sequence length="343" mass="37045">MYQDSIQPRPQFKLNGPKVEEGCVLCFQEDCQNGGKCTNSSEQYACTCMPGFEGDDCSTDIDECLTAQCTNNSTCIDEIAGSHAILCEHEIDECESNPCQNGGICTDLRAAYKCDCAEEYAGPQCDVLKLVNCDSDPNPCKKGSCVDGYNATTGNNFTCNCMTGYQGPMCDVPFCFIEECKNGGLCLNSKPLQPPICQCSIGYEGEYCEIDINECEPNPCQNGGQCIDEVGAYKCNCTGTGFEGPQCENDIDECNIGRTKCGGKGACINLPGSFKCECALGLCGYDCHLDDPCIMKESGVCDNGGSCVEKCTDVVDYTCNCTIGFMGKTCNQMARKQRKEELH</sequence>
<dbReference type="FunFam" id="2.10.25.10:FF:000122">
    <property type="entry name" value="Protein crumbs homolog 2"/>
    <property type="match status" value="1"/>
</dbReference>
<feature type="disulfide bond" evidence="6">
    <location>
        <begin position="278"/>
        <end position="287"/>
    </location>
</feature>
<feature type="domain" description="EGF-like" evidence="7">
    <location>
        <begin position="60"/>
        <end position="88"/>
    </location>
</feature>
<dbReference type="FunFam" id="2.10.25.10:FF:000246">
    <property type="entry name" value="EGF-like repeat and discoidin I-like domain-containing protein 3"/>
    <property type="match status" value="1"/>
</dbReference>
<dbReference type="FunFam" id="2.10.25.10:FF:000230">
    <property type="entry name" value="Delta-like protein"/>
    <property type="match status" value="1"/>
</dbReference>
<dbReference type="InterPro" id="IPR051022">
    <property type="entry name" value="Notch_Cell-Fate_Det"/>
</dbReference>
<dbReference type="GO" id="GO:0005886">
    <property type="term" value="C:plasma membrane"/>
    <property type="evidence" value="ECO:0007669"/>
    <property type="project" value="UniProtKB-ARBA"/>
</dbReference>
<evidence type="ECO:0000256" key="5">
    <source>
        <dbReference type="ARBA" id="ARBA00023180"/>
    </source>
</evidence>
<protein>
    <recommendedName>
        <fullName evidence="7">EGF-like domain-containing protein</fullName>
    </recommendedName>
</protein>
<dbReference type="GO" id="GO:0042063">
    <property type="term" value="P:gliogenesis"/>
    <property type="evidence" value="ECO:0007669"/>
    <property type="project" value="UniProtKB-ARBA"/>
</dbReference>
<dbReference type="EMBL" id="CAQQ02122726">
    <property type="status" value="NOT_ANNOTATED_CDS"/>
    <property type="molecule type" value="Genomic_DNA"/>
</dbReference>
<dbReference type="SMART" id="SM00179">
    <property type="entry name" value="EGF_CA"/>
    <property type="match status" value="5"/>
</dbReference>
<dbReference type="InterPro" id="IPR049883">
    <property type="entry name" value="NOTCH1_EGF-like"/>
</dbReference>
<dbReference type="PROSITE" id="PS01186">
    <property type="entry name" value="EGF_2"/>
    <property type="match status" value="3"/>
</dbReference>
<feature type="domain" description="EGF-like" evidence="7">
    <location>
        <begin position="211"/>
        <end position="248"/>
    </location>
</feature>
<feature type="domain" description="EGF-like" evidence="7">
    <location>
        <begin position="289"/>
        <end position="331"/>
    </location>
</feature>